<gene>
    <name evidence="1" type="ORF">NCS57_00915700</name>
</gene>
<name>A0ACC0QP96_9HYPO</name>
<dbReference type="Proteomes" id="UP001065298">
    <property type="component" value="Chromosome 7"/>
</dbReference>
<evidence type="ECO:0000313" key="1">
    <source>
        <dbReference type="EMBL" id="KAI8663157.1"/>
    </source>
</evidence>
<evidence type="ECO:0000313" key="2">
    <source>
        <dbReference type="Proteomes" id="UP001065298"/>
    </source>
</evidence>
<accession>A0ACC0QP96</accession>
<dbReference type="EMBL" id="CM046509">
    <property type="protein sequence ID" value="KAI8663157.1"/>
    <property type="molecule type" value="Genomic_DNA"/>
</dbReference>
<protein>
    <submittedName>
        <fullName evidence="1">APH domain-containing protein</fullName>
    </submittedName>
</protein>
<sequence length="479" mass="53430">MASTASIDVDAKVQRALVGTKFEPSSLTKLSGGSVNWIYLVKLSTPLDDGTTEVLVKHGEPWMASKPEFPLPLLRCSIEMESLRVLSGRSSFGRSASTDIYTFVARTPNFFHFDDNAANQILEFLPDGINLKDYVLQHYNAPTPKSFEPQCRHLGKALGKWLRGFIDWTTRQVKHRHVVAQSDLGQEIKHMVNFLWLYERIKDFPDILDPVKDILGQVEQMAAAETKEVSKHQIIHGDFWTGNIILPNAPIQQGTEVPMLVIDWESTQLGLPSADFGQMIAEMYALWLYKSITAGLWMMEGFIDAYGNVSQDFAFRTAIQTGAHLLCITTTFPGWGTPEQVREVARVGRDIIVHAWKKDAACIPSTTMPKMTILLDQQSTAPRSTVTVTAKPDPTPKAECDFADGTIYWEFLISGIFDWADDGGKKLKEEESGCGALTNWKWLDGSDHNQGHQASFRLPFFMKSGCVERAIVSAGGPKI</sequence>
<proteinExistence type="predicted"/>
<comment type="caution">
    <text evidence="1">The sequence shown here is derived from an EMBL/GenBank/DDBJ whole genome shotgun (WGS) entry which is preliminary data.</text>
</comment>
<organism evidence="1 2">
    <name type="scientific">Fusarium keratoplasticum</name>
    <dbReference type="NCBI Taxonomy" id="1328300"/>
    <lineage>
        <taxon>Eukaryota</taxon>
        <taxon>Fungi</taxon>
        <taxon>Dikarya</taxon>
        <taxon>Ascomycota</taxon>
        <taxon>Pezizomycotina</taxon>
        <taxon>Sordariomycetes</taxon>
        <taxon>Hypocreomycetidae</taxon>
        <taxon>Hypocreales</taxon>
        <taxon>Nectriaceae</taxon>
        <taxon>Fusarium</taxon>
        <taxon>Fusarium solani species complex</taxon>
    </lineage>
</organism>
<reference evidence="1" key="1">
    <citation type="submission" date="2022-06" db="EMBL/GenBank/DDBJ databases">
        <title>Fusarium solani species complex genomes reveal bases of compartmentalisation and animal pathogenesis.</title>
        <authorList>
            <person name="Tsai I.J."/>
        </authorList>
    </citation>
    <scope>NUCLEOTIDE SEQUENCE</scope>
    <source>
        <strain evidence="1">Fu6.1</strain>
    </source>
</reference>
<keyword evidence="2" id="KW-1185">Reference proteome</keyword>